<dbReference type="AlphaFoldDB" id="A0A1X7UV10"/>
<sequence>MNIVNTLSNLQDTCTSTAGVADDILLIAQELLVLHNESAALPTSCKQLHEQQPSSPSGYYILA</sequence>
<proteinExistence type="predicted"/>
<accession>A0A1X7UV10</accession>
<name>A0A1X7UV10_AMPQE</name>
<dbReference type="InParanoid" id="A0A1X7UV10"/>
<reference evidence="1" key="1">
    <citation type="submission" date="2017-05" db="UniProtKB">
        <authorList>
            <consortium name="EnsemblMetazoa"/>
        </authorList>
    </citation>
    <scope>IDENTIFICATION</scope>
</reference>
<evidence type="ECO:0000313" key="1">
    <source>
        <dbReference type="EnsemblMetazoa" id="Aqu2.1.31506_001"/>
    </source>
</evidence>
<organism evidence="1">
    <name type="scientific">Amphimedon queenslandica</name>
    <name type="common">Sponge</name>
    <dbReference type="NCBI Taxonomy" id="400682"/>
    <lineage>
        <taxon>Eukaryota</taxon>
        <taxon>Metazoa</taxon>
        <taxon>Porifera</taxon>
        <taxon>Demospongiae</taxon>
        <taxon>Heteroscleromorpha</taxon>
        <taxon>Haplosclerida</taxon>
        <taxon>Niphatidae</taxon>
        <taxon>Amphimedon</taxon>
    </lineage>
</organism>
<dbReference type="EnsemblMetazoa" id="Aqu2.1.31506_001">
    <property type="protein sequence ID" value="Aqu2.1.31506_001"/>
    <property type="gene ID" value="Aqu2.1.31506"/>
</dbReference>
<protein>
    <submittedName>
        <fullName evidence="1">Uncharacterized protein</fullName>
    </submittedName>
</protein>